<sequence>MLTHWLASSGPFRESRDNAYRFPTIDPASFSAILAHLTNSTIWRPPVDLCLVIMLDALYLDLHAAVDACLATLAENVDDVESLEGVPVPLVMAIVRRLDGPALARADPLITAAGGDTRRAWLDHLARVPDALDVLPQVDISRTESVVAYLAPPVPRTALPTVGDVTRAIAVPATLTADDVAWVRSASHRTSRPVELVLENGAAVPTYVPPPAAAEKLAAMRKVAAQYSSTRGKLAVETTTTASTNLQDELSDTHLDFAHNIHQSSPSRGDKPLTHALRAWCRALPTPPSAGIDLSLAHNAFLPALALSLVATLTAHADRFSALRVAHVPLAAALDASTITPLWSGMTAVYLVGTRVHAPVLAEIVARLAERATGLTDVRVDAASDAVVGAIARAVPVWTNLHVLSVTAAAALVLVADKTFGMLADAIAGHLAVEFVDWTGLDVPETAIGTVIAGGGGRRLTVVLGDVGTRMHARLGKMVAAAGKEGREVVLWTGAWMVTNICGARRR</sequence>
<dbReference type="Proteomes" id="UP000054350">
    <property type="component" value="Unassembled WGS sequence"/>
</dbReference>
<reference evidence="1 2" key="1">
    <citation type="submission" date="2009-11" db="EMBL/GenBank/DDBJ databases">
        <title>Annotation of Allomyces macrogynus ATCC 38327.</title>
        <authorList>
            <consortium name="The Broad Institute Genome Sequencing Platform"/>
            <person name="Russ C."/>
            <person name="Cuomo C."/>
            <person name="Burger G."/>
            <person name="Gray M.W."/>
            <person name="Holland P.W.H."/>
            <person name="King N."/>
            <person name="Lang F.B.F."/>
            <person name="Roger A.J."/>
            <person name="Ruiz-Trillo I."/>
            <person name="Young S.K."/>
            <person name="Zeng Q."/>
            <person name="Gargeya S."/>
            <person name="Fitzgerald M."/>
            <person name="Haas B."/>
            <person name="Abouelleil A."/>
            <person name="Alvarado L."/>
            <person name="Arachchi H.M."/>
            <person name="Berlin A."/>
            <person name="Chapman S.B."/>
            <person name="Gearin G."/>
            <person name="Goldberg J."/>
            <person name="Griggs A."/>
            <person name="Gujja S."/>
            <person name="Hansen M."/>
            <person name="Heiman D."/>
            <person name="Howarth C."/>
            <person name="Larimer J."/>
            <person name="Lui A."/>
            <person name="MacDonald P.J.P."/>
            <person name="McCowen C."/>
            <person name="Montmayeur A."/>
            <person name="Murphy C."/>
            <person name="Neiman D."/>
            <person name="Pearson M."/>
            <person name="Priest M."/>
            <person name="Roberts A."/>
            <person name="Saif S."/>
            <person name="Shea T."/>
            <person name="Sisk P."/>
            <person name="Stolte C."/>
            <person name="Sykes S."/>
            <person name="Wortman J."/>
            <person name="Nusbaum C."/>
            <person name="Birren B."/>
        </authorList>
    </citation>
    <scope>NUCLEOTIDE SEQUENCE [LARGE SCALE GENOMIC DNA]</scope>
    <source>
        <strain evidence="1 2">ATCC 38327</strain>
    </source>
</reference>
<gene>
    <name evidence="1" type="ORF">AMAG_00990</name>
</gene>
<dbReference type="VEuPathDB" id="FungiDB:AMAG_00990"/>
<evidence type="ECO:0000313" key="1">
    <source>
        <dbReference type="EMBL" id="KNE55053.1"/>
    </source>
</evidence>
<name>A0A0L0RXK2_ALLM3</name>
<dbReference type="OrthoDB" id="5977743at2759"/>
<proteinExistence type="predicted"/>
<dbReference type="AlphaFoldDB" id="A0A0L0RXK2"/>
<dbReference type="EMBL" id="GG745328">
    <property type="protein sequence ID" value="KNE55053.1"/>
    <property type="molecule type" value="Genomic_DNA"/>
</dbReference>
<protein>
    <recommendedName>
        <fullName evidence="3">BTB domain-containing protein</fullName>
    </recommendedName>
</protein>
<reference evidence="2" key="2">
    <citation type="submission" date="2009-11" db="EMBL/GenBank/DDBJ databases">
        <title>The Genome Sequence of Allomyces macrogynus strain ATCC 38327.</title>
        <authorList>
            <consortium name="The Broad Institute Genome Sequencing Platform"/>
            <person name="Russ C."/>
            <person name="Cuomo C."/>
            <person name="Shea T."/>
            <person name="Young S.K."/>
            <person name="Zeng Q."/>
            <person name="Koehrsen M."/>
            <person name="Haas B."/>
            <person name="Borodovsky M."/>
            <person name="Guigo R."/>
            <person name="Alvarado L."/>
            <person name="Berlin A."/>
            <person name="Borenstein D."/>
            <person name="Chen Z."/>
            <person name="Engels R."/>
            <person name="Freedman E."/>
            <person name="Gellesch M."/>
            <person name="Goldberg J."/>
            <person name="Griggs A."/>
            <person name="Gujja S."/>
            <person name="Heiman D."/>
            <person name="Hepburn T."/>
            <person name="Howarth C."/>
            <person name="Jen D."/>
            <person name="Larson L."/>
            <person name="Lewis B."/>
            <person name="Mehta T."/>
            <person name="Park D."/>
            <person name="Pearson M."/>
            <person name="Roberts A."/>
            <person name="Saif S."/>
            <person name="Shenoy N."/>
            <person name="Sisk P."/>
            <person name="Stolte C."/>
            <person name="Sykes S."/>
            <person name="Walk T."/>
            <person name="White J."/>
            <person name="Yandava C."/>
            <person name="Burger G."/>
            <person name="Gray M.W."/>
            <person name="Holland P.W.H."/>
            <person name="King N."/>
            <person name="Lang F.B.F."/>
            <person name="Roger A.J."/>
            <person name="Ruiz-Trillo I."/>
            <person name="Lander E."/>
            <person name="Nusbaum C."/>
        </authorList>
    </citation>
    <scope>NUCLEOTIDE SEQUENCE [LARGE SCALE GENOMIC DNA]</scope>
    <source>
        <strain evidence="2">ATCC 38327</strain>
    </source>
</reference>
<evidence type="ECO:0000313" key="2">
    <source>
        <dbReference type="Proteomes" id="UP000054350"/>
    </source>
</evidence>
<accession>A0A0L0RXK2</accession>
<evidence type="ECO:0008006" key="3">
    <source>
        <dbReference type="Google" id="ProtNLM"/>
    </source>
</evidence>
<organism evidence="1 2">
    <name type="scientific">Allomyces macrogynus (strain ATCC 38327)</name>
    <name type="common">Allomyces javanicus var. macrogynus</name>
    <dbReference type="NCBI Taxonomy" id="578462"/>
    <lineage>
        <taxon>Eukaryota</taxon>
        <taxon>Fungi</taxon>
        <taxon>Fungi incertae sedis</taxon>
        <taxon>Blastocladiomycota</taxon>
        <taxon>Blastocladiomycetes</taxon>
        <taxon>Blastocladiales</taxon>
        <taxon>Blastocladiaceae</taxon>
        <taxon>Allomyces</taxon>
    </lineage>
</organism>
<keyword evidence="2" id="KW-1185">Reference proteome</keyword>